<name>A0A0E9W4T5_ANGAN</name>
<dbReference type="AlphaFoldDB" id="A0A0E9W4T5"/>
<reference evidence="1" key="2">
    <citation type="journal article" date="2015" name="Fish Shellfish Immunol.">
        <title>Early steps in the European eel (Anguilla anguilla)-Vibrio vulnificus interaction in the gills: Role of the RtxA13 toxin.</title>
        <authorList>
            <person name="Callol A."/>
            <person name="Pajuelo D."/>
            <person name="Ebbesson L."/>
            <person name="Teles M."/>
            <person name="MacKenzie S."/>
            <person name="Amaro C."/>
        </authorList>
    </citation>
    <scope>NUCLEOTIDE SEQUENCE</scope>
</reference>
<protein>
    <submittedName>
        <fullName evidence="1">Uncharacterized protein</fullName>
    </submittedName>
</protein>
<sequence>MENAVVHFIIIRHTLVALIRKKPARKLCQHSNCYNLQQLDESFSIHAAEEGGVGLKLVC</sequence>
<accession>A0A0E9W4T5</accession>
<dbReference type="EMBL" id="GBXM01023203">
    <property type="protein sequence ID" value="JAH85374.1"/>
    <property type="molecule type" value="Transcribed_RNA"/>
</dbReference>
<organism evidence="1">
    <name type="scientific">Anguilla anguilla</name>
    <name type="common">European freshwater eel</name>
    <name type="synonym">Muraena anguilla</name>
    <dbReference type="NCBI Taxonomy" id="7936"/>
    <lineage>
        <taxon>Eukaryota</taxon>
        <taxon>Metazoa</taxon>
        <taxon>Chordata</taxon>
        <taxon>Craniata</taxon>
        <taxon>Vertebrata</taxon>
        <taxon>Euteleostomi</taxon>
        <taxon>Actinopterygii</taxon>
        <taxon>Neopterygii</taxon>
        <taxon>Teleostei</taxon>
        <taxon>Anguilliformes</taxon>
        <taxon>Anguillidae</taxon>
        <taxon>Anguilla</taxon>
    </lineage>
</organism>
<reference evidence="1" key="1">
    <citation type="submission" date="2014-11" db="EMBL/GenBank/DDBJ databases">
        <authorList>
            <person name="Amaro Gonzalez C."/>
        </authorList>
    </citation>
    <scope>NUCLEOTIDE SEQUENCE</scope>
</reference>
<proteinExistence type="predicted"/>
<evidence type="ECO:0000313" key="1">
    <source>
        <dbReference type="EMBL" id="JAH85374.1"/>
    </source>
</evidence>